<dbReference type="SMART" id="SM00347">
    <property type="entry name" value="HTH_MARR"/>
    <property type="match status" value="1"/>
</dbReference>
<keyword evidence="1" id="KW-0238">DNA-binding</keyword>
<dbReference type="GO" id="GO:0003677">
    <property type="term" value="F:DNA binding"/>
    <property type="evidence" value="ECO:0007669"/>
    <property type="project" value="UniProtKB-KW"/>
</dbReference>
<dbReference type="Pfam" id="PF01047">
    <property type="entry name" value="MarR"/>
    <property type="match status" value="1"/>
</dbReference>
<name>A0A927BU70_9BACL</name>
<dbReference type="Gene3D" id="1.10.10.10">
    <property type="entry name" value="Winged helix-like DNA-binding domain superfamily/Winged helix DNA-binding domain"/>
    <property type="match status" value="1"/>
</dbReference>
<protein>
    <submittedName>
        <fullName evidence="3">MarR family transcriptional regulator</fullName>
    </submittedName>
</protein>
<dbReference type="CDD" id="cd00090">
    <property type="entry name" value="HTH_ARSR"/>
    <property type="match status" value="1"/>
</dbReference>
<dbReference type="GO" id="GO:0003700">
    <property type="term" value="F:DNA-binding transcription factor activity"/>
    <property type="evidence" value="ECO:0007669"/>
    <property type="project" value="InterPro"/>
</dbReference>
<organism evidence="3 4">
    <name type="scientific">Paenibacillus sabuli</name>
    <dbReference type="NCBI Taxonomy" id="2772509"/>
    <lineage>
        <taxon>Bacteria</taxon>
        <taxon>Bacillati</taxon>
        <taxon>Bacillota</taxon>
        <taxon>Bacilli</taxon>
        <taxon>Bacillales</taxon>
        <taxon>Paenibacillaceae</taxon>
        <taxon>Paenibacillus</taxon>
    </lineage>
</organism>
<evidence type="ECO:0000313" key="4">
    <source>
        <dbReference type="Proteomes" id="UP000621560"/>
    </source>
</evidence>
<dbReference type="Proteomes" id="UP000621560">
    <property type="component" value="Unassembled WGS sequence"/>
</dbReference>
<keyword evidence="4" id="KW-1185">Reference proteome</keyword>
<proteinExistence type="predicted"/>
<dbReference type="EMBL" id="JACXIZ010000028">
    <property type="protein sequence ID" value="MBD2846896.1"/>
    <property type="molecule type" value="Genomic_DNA"/>
</dbReference>
<dbReference type="PROSITE" id="PS50995">
    <property type="entry name" value="HTH_MARR_2"/>
    <property type="match status" value="1"/>
</dbReference>
<dbReference type="GO" id="GO:0006950">
    <property type="term" value="P:response to stress"/>
    <property type="evidence" value="ECO:0007669"/>
    <property type="project" value="TreeGrafter"/>
</dbReference>
<evidence type="ECO:0000313" key="3">
    <source>
        <dbReference type="EMBL" id="MBD2846896.1"/>
    </source>
</evidence>
<feature type="domain" description="HTH marR-type" evidence="2">
    <location>
        <begin position="1"/>
        <end position="126"/>
    </location>
</feature>
<accession>A0A927BU70</accession>
<gene>
    <name evidence="3" type="ORF">IDH44_16995</name>
</gene>
<evidence type="ECO:0000259" key="2">
    <source>
        <dbReference type="PROSITE" id="PS50995"/>
    </source>
</evidence>
<comment type="caution">
    <text evidence="3">The sequence shown here is derived from an EMBL/GenBank/DDBJ whole genome shotgun (WGS) entry which is preliminary data.</text>
</comment>
<dbReference type="InterPro" id="IPR036390">
    <property type="entry name" value="WH_DNA-bd_sf"/>
</dbReference>
<dbReference type="SUPFAM" id="SSF46785">
    <property type="entry name" value="Winged helix' DNA-binding domain"/>
    <property type="match status" value="1"/>
</dbReference>
<dbReference type="InterPro" id="IPR011991">
    <property type="entry name" value="ArsR-like_HTH"/>
</dbReference>
<evidence type="ECO:0000256" key="1">
    <source>
        <dbReference type="ARBA" id="ARBA00023125"/>
    </source>
</evidence>
<dbReference type="PRINTS" id="PR00598">
    <property type="entry name" value="HTHMARR"/>
</dbReference>
<dbReference type="InterPro" id="IPR039422">
    <property type="entry name" value="MarR/SlyA-like"/>
</dbReference>
<dbReference type="AlphaFoldDB" id="A0A927BU70"/>
<dbReference type="RefSeq" id="WP_190919804.1">
    <property type="nucleotide sequence ID" value="NZ_JACXIZ010000028.1"/>
</dbReference>
<sequence length="139" mass="15540">MRRLSTRIVLFQQHAANALGLIHTDIKTADILHETGPITAGELSRITGLTTGTVTALVDRLEAAGYVRRERDTADRRRVIIVPVDTRQSDIQAVYAPLAAAVQHMGAQYNEEELALLQDFVRRISGVYEDEMQRLTARE</sequence>
<dbReference type="PANTHER" id="PTHR33164">
    <property type="entry name" value="TRANSCRIPTIONAL REGULATOR, MARR FAMILY"/>
    <property type="match status" value="1"/>
</dbReference>
<dbReference type="InterPro" id="IPR000835">
    <property type="entry name" value="HTH_MarR-typ"/>
</dbReference>
<reference evidence="3" key="1">
    <citation type="submission" date="2020-09" db="EMBL/GenBank/DDBJ databases">
        <title>A novel bacterium of genus Paenibacillus, isolated from South China Sea.</title>
        <authorList>
            <person name="Huang H."/>
            <person name="Mo K."/>
            <person name="Hu Y."/>
        </authorList>
    </citation>
    <scope>NUCLEOTIDE SEQUENCE</scope>
    <source>
        <strain evidence="3">IB182496</strain>
    </source>
</reference>
<dbReference type="PANTHER" id="PTHR33164:SF106">
    <property type="entry name" value="TRANSCRIPTIONAL REGULATORY PROTEIN"/>
    <property type="match status" value="1"/>
</dbReference>
<dbReference type="InterPro" id="IPR036388">
    <property type="entry name" value="WH-like_DNA-bd_sf"/>
</dbReference>